<comment type="caution">
    <text evidence="1">The sequence shown here is derived from an EMBL/GenBank/DDBJ whole genome shotgun (WGS) entry which is preliminary data.</text>
</comment>
<organism evidence="1 2">
    <name type="scientific">Blautia aquisgranensis</name>
    <dbReference type="NCBI Taxonomy" id="3133153"/>
    <lineage>
        <taxon>Bacteria</taxon>
        <taxon>Bacillati</taxon>
        <taxon>Bacillota</taxon>
        <taxon>Clostridia</taxon>
        <taxon>Lachnospirales</taxon>
        <taxon>Lachnospiraceae</taxon>
        <taxon>Blautia</taxon>
    </lineage>
</organism>
<protein>
    <submittedName>
        <fullName evidence="1">Uncharacterized protein</fullName>
    </submittedName>
</protein>
<dbReference type="Proteomes" id="UP001473063">
    <property type="component" value="Unassembled WGS sequence"/>
</dbReference>
<reference evidence="1 2" key="1">
    <citation type="submission" date="2024-03" db="EMBL/GenBank/DDBJ databases">
        <title>Human intestinal bacterial collection.</title>
        <authorList>
            <person name="Pauvert C."/>
            <person name="Hitch T.C.A."/>
            <person name="Clavel T."/>
        </authorList>
    </citation>
    <scope>NUCLEOTIDE SEQUENCE [LARGE SCALE GENOMIC DNA]</scope>
    <source>
        <strain evidence="1 2">CLA-JM-H16</strain>
    </source>
</reference>
<evidence type="ECO:0000313" key="1">
    <source>
        <dbReference type="EMBL" id="MEQ2371545.1"/>
    </source>
</evidence>
<name>A0ABV1BID9_9FIRM</name>
<gene>
    <name evidence="1" type="ORF">WMO28_11510</name>
</gene>
<evidence type="ECO:0000313" key="2">
    <source>
        <dbReference type="Proteomes" id="UP001473063"/>
    </source>
</evidence>
<keyword evidence="2" id="KW-1185">Reference proteome</keyword>
<dbReference type="EMBL" id="JBBMEJ010000013">
    <property type="protein sequence ID" value="MEQ2371545.1"/>
    <property type="molecule type" value="Genomic_DNA"/>
</dbReference>
<dbReference type="RefSeq" id="WP_349057082.1">
    <property type="nucleotide sequence ID" value="NZ_JBBMEJ010000013.1"/>
</dbReference>
<accession>A0ABV1BID9</accession>
<proteinExistence type="predicted"/>
<sequence>MRMYFMNRNDLCTIIDINFLQEKIFIKNYTQQIPLRAFGVVENPSWADFEQFLEDRCFPRTRDHNKECLRELGVPFYDPLLIIEKTDGYMAGDHQWILTVKKKEEDAYKKYSGNSFCRI</sequence>